<comment type="function">
    <text evidence="1">Specifically methylates the cytosine at position 967 (m5C967) of 16S rRNA.</text>
</comment>
<keyword evidence="5" id="KW-0963">Cytoplasm</keyword>
<dbReference type="InterPro" id="IPR004573">
    <property type="entry name" value="rRNA_ssu_MeTfrase_B"/>
</dbReference>
<evidence type="ECO:0000256" key="3">
    <source>
        <dbReference type="ARBA" id="ARBA00007494"/>
    </source>
</evidence>
<feature type="binding site" evidence="14">
    <location>
        <begin position="262"/>
        <end position="268"/>
    </location>
    <ligand>
        <name>S-adenosyl-L-methionine</name>
        <dbReference type="ChEBI" id="CHEBI:59789"/>
    </ligand>
</feature>
<dbReference type="FunFam" id="3.40.50.150:FF:000022">
    <property type="entry name" value="Ribosomal RNA small subunit methyltransferase B"/>
    <property type="match status" value="1"/>
</dbReference>
<feature type="binding site" evidence="14">
    <location>
        <position position="316"/>
    </location>
    <ligand>
        <name>S-adenosyl-L-methionine</name>
        <dbReference type="ChEBI" id="CHEBI:59789"/>
    </ligand>
</feature>
<evidence type="ECO:0000256" key="6">
    <source>
        <dbReference type="ARBA" id="ARBA00022552"/>
    </source>
</evidence>
<dbReference type="SUPFAM" id="SSF53335">
    <property type="entry name" value="S-adenosyl-L-methionine-dependent methyltransferases"/>
    <property type="match status" value="1"/>
</dbReference>
<feature type="domain" description="SAM-dependent MTase RsmB/NOP-type" evidence="15">
    <location>
        <begin position="173"/>
        <end position="449"/>
    </location>
</feature>
<dbReference type="PANTHER" id="PTHR22807">
    <property type="entry name" value="NOP2 YEAST -RELATED NOL1/NOP2/FMU SUN DOMAIN-CONTAINING"/>
    <property type="match status" value="1"/>
</dbReference>
<evidence type="ECO:0000256" key="12">
    <source>
        <dbReference type="ARBA" id="ARBA00031088"/>
    </source>
</evidence>
<evidence type="ECO:0000256" key="1">
    <source>
        <dbReference type="ARBA" id="ARBA00002724"/>
    </source>
</evidence>
<dbReference type="Gene3D" id="3.30.70.1170">
    <property type="entry name" value="Sun protein, domain 3"/>
    <property type="match status" value="1"/>
</dbReference>
<feature type="binding site" evidence="14">
    <location>
        <position position="335"/>
    </location>
    <ligand>
        <name>S-adenosyl-L-methionine</name>
        <dbReference type="ChEBI" id="CHEBI:59789"/>
    </ligand>
</feature>
<reference evidence="16 17" key="1">
    <citation type="submission" date="2019-09" db="EMBL/GenBank/DDBJ databases">
        <title>Complete Genome Sequence of Lactobacillus nenjiangensis SH-Y15, isolated from sauerkraut.</title>
        <authorList>
            <person name="Yang H."/>
        </authorList>
    </citation>
    <scope>NUCLEOTIDE SEQUENCE [LARGE SCALE GENOMIC DNA]</scope>
    <source>
        <strain evidence="16 17">SH-Y15</strain>
    </source>
</reference>
<dbReference type="Gene3D" id="1.10.940.10">
    <property type="entry name" value="NusB-like"/>
    <property type="match status" value="1"/>
</dbReference>
<dbReference type="InterPro" id="IPR054728">
    <property type="entry name" value="RsmB-like_ferredoxin"/>
</dbReference>
<gene>
    <name evidence="16" type="primary">rsmB</name>
    <name evidence="16" type="ORF">F0161_05485</name>
</gene>
<evidence type="ECO:0000259" key="15">
    <source>
        <dbReference type="PROSITE" id="PS51686"/>
    </source>
</evidence>
<evidence type="ECO:0000256" key="5">
    <source>
        <dbReference type="ARBA" id="ARBA00022490"/>
    </source>
</evidence>
<keyword evidence="8 14" id="KW-0808">Transferase</keyword>
<organism evidence="16 17">
    <name type="scientific">Paucilactobacillus nenjiangensis</name>
    <dbReference type="NCBI Taxonomy" id="1296540"/>
    <lineage>
        <taxon>Bacteria</taxon>
        <taxon>Bacillati</taxon>
        <taxon>Bacillota</taxon>
        <taxon>Bacilli</taxon>
        <taxon>Lactobacillales</taxon>
        <taxon>Lactobacillaceae</taxon>
        <taxon>Paucilactobacillus</taxon>
    </lineage>
</organism>
<dbReference type="OrthoDB" id="9810297at2"/>
<dbReference type="Pfam" id="PF01029">
    <property type="entry name" value="NusB"/>
    <property type="match status" value="1"/>
</dbReference>
<dbReference type="GO" id="GO:0005737">
    <property type="term" value="C:cytoplasm"/>
    <property type="evidence" value="ECO:0007669"/>
    <property type="project" value="UniProtKB-SubCell"/>
</dbReference>
<dbReference type="FunFam" id="1.10.940.10:FF:000006">
    <property type="entry name" value="16S rRNA (Cytosine(967)-C(5))-methyltransferase RsmB"/>
    <property type="match status" value="1"/>
</dbReference>
<feature type="active site" description="Nucleophile" evidence="14">
    <location>
        <position position="388"/>
    </location>
</feature>
<protein>
    <recommendedName>
        <fullName evidence="4">16S rRNA (cytosine(967)-C(5))-methyltransferase</fullName>
        <ecNumber evidence="4">2.1.1.176</ecNumber>
    </recommendedName>
    <alternativeName>
        <fullName evidence="11">16S rRNA m5C967 methyltransferase</fullName>
    </alternativeName>
    <alternativeName>
        <fullName evidence="12">rRNA (cytosine-C(5)-)-methyltransferase RsmB</fullName>
    </alternativeName>
</protein>
<comment type="similarity">
    <text evidence="3 14">Belongs to the class I-like SAM-binding methyltransferase superfamily. RsmB/NOP family.</text>
</comment>
<evidence type="ECO:0000256" key="8">
    <source>
        <dbReference type="ARBA" id="ARBA00022679"/>
    </source>
</evidence>
<dbReference type="Gene3D" id="3.40.50.150">
    <property type="entry name" value="Vaccinia Virus protein VP39"/>
    <property type="match status" value="1"/>
</dbReference>
<evidence type="ECO:0000256" key="10">
    <source>
        <dbReference type="ARBA" id="ARBA00022884"/>
    </source>
</evidence>
<dbReference type="PROSITE" id="PS51686">
    <property type="entry name" value="SAM_MT_RSMB_NOP"/>
    <property type="match status" value="1"/>
</dbReference>
<dbReference type="Proteomes" id="UP000325295">
    <property type="component" value="Chromosome"/>
</dbReference>
<sequence>MTNSSQKKTARYLALESLEKVLTSGAYSNLQLNQVIEKNNLADNDRRLLTNLVYGVIQHRLTLEYWLEPFTKGKKIDDWVKALLMMAIYQYHYLDKVPDWAVTDESIKLAKQRGHEGIRKFVTAILHRILREGLTDFNQIASETTRASIEYSVPEWLITELINQYGTEKMIEIVQSLNQPANQSLRINTRLTDKEEVSRQLYEADLDFRDSQVAENALVLEHGVIANTEAFKNGEITIQDESSMLAVENMHLQPSFRVLDACAAPGGKTVQIAAELDADAGGKVTALDIHQHKIKLIESNAKRLAVNDVVKAIDLDARKVDEKFTDESFDAILIDAPCSGFGLIRRKPEIRYEKRLSDSYNLQKIQLEILAAVAPKIKKNGIITYSTCTILRQENDDVVNQFLANHPEFTLERTQTNLNLKDDRQSDTLTILPSDYGSDGFFVSSLRRTM</sequence>
<dbReference type="RefSeq" id="WP_150203952.1">
    <property type="nucleotide sequence ID" value="NZ_CP043939.1"/>
</dbReference>
<proteinExistence type="inferred from homology"/>
<accession>A0A5P1X0K6</accession>
<dbReference type="InterPro" id="IPR018314">
    <property type="entry name" value="RsmB/NOL1/NOP2-like_CS"/>
</dbReference>
<dbReference type="GO" id="GO:0003723">
    <property type="term" value="F:RNA binding"/>
    <property type="evidence" value="ECO:0007669"/>
    <property type="project" value="UniProtKB-UniRule"/>
</dbReference>
<dbReference type="PROSITE" id="PS01153">
    <property type="entry name" value="NOL1_NOP2_SUN"/>
    <property type="match status" value="1"/>
</dbReference>
<keyword evidence="6" id="KW-0698">rRNA processing</keyword>
<dbReference type="InterPro" id="IPR049560">
    <property type="entry name" value="MeTrfase_RsmB-F_NOP2_cat"/>
</dbReference>
<dbReference type="EC" id="2.1.1.176" evidence="4"/>
<evidence type="ECO:0000256" key="14">
    <source>
        <dbReference type="PROSITE-ProRule" id="PRU01023"/>
    </source>
</evidence>
<keyword evidence="10 14" id="KW-0694">RNA-binding</keyword>
<keyword evidence="7 14" id="KW-0489">Methyltransferase</keyword>
<dbReference type="Pfam" id="PF22458">
    <property type="entry name" value="RsmF-B_ferredox"/>
    <property type="match status" value="1"/>
</dbReference>
<dbReference type="CDD" id="cd02440">
    <property type="entry name" value="AdoMet_MTases"/>
    <property type="match status" value="1"/>
</dbReference>
<feature type="binding site" evidence="14">
    <location>
        <position position="288"/>
    </location>
    <ligand>
        <name>S-adenosyl-L-methionine</name>
        <dbReference type="ChEBI" id="CHEBI:59789"/>
    </ligand>
</feature>
<evidence type="ECO:0000256" key="9">
    <source>
        <dbReference type="ARBA" id="ARBA00022691"/>
    </source>
</evidence>
<dbReference type="NCBIfam" id="NF011494">
    <property type="entry name" value="PRK14902.1"/>
    <property type="match status" value="1"/>
</dbReference>
<dbReference type="SUPFAM" id="SSF48013">
    <property type="entry name" value="NusB-like"/>
    <property type="match status" value="1"/>
</dbReference>
<comment type="catalytic activity">
    <reaction evidence="13">
        <text>cytidine(967) in 16S rRNA + S-adenosyl-L-methionine = 5-methylcytidine(967) in 16S rRNA + S-adenosyl-L-homocysteine + H(+)</text>
        <dbReference type="Rhea" id="RHEA:42748"/>
        <dbReference type="Rhea" id="RHEA-COMP:10219"/>
        <dbReference type="Rhea" id="RHEA-COMP:10220"/>
        <dbReference type="ChEBI" id="CHEBI:15378"/>
        <dbReference type="ChEBI" id="CHEBI:57856"/>
        <dbReference type="ChEBI" id="CHEBI:59789"/>
        <dbReference type="ChEBI" id="CHEBI:74483"/>
        <dbReference type="ChEBI" id="CHEBI:82748"/>
        <dbReference type="EC" id="2.1.1.176"/>
    </reaction>
</comment>
<dbReference type="InterPro" id="IPR001678">
    <property type="entry name" value="MeTrfase_RsmB-F_NOP2_dom"/>
</dbReference>
<dbReference type="KEGG" id="lnn:F0161_05485"/>
<dbReference type="NCBIfam" id="TIGR00563">
    <property type="entry name" value="rsmB"/>
    <property type="match status" value="1"/>
</dbReference>
<dbReference type="InterPro" id="IPR023267">
    <property type="entry name" value="RCMT"/>
</dbReference>
<dbReference type="GO" id="GO:0006355">
    <property type="term" value="P:regulation of DNA-templated transcription"/>
    <property type="evidence" value="ECO:0007669"/>
    <property type="project" value="InterPro"/>
</dbReference>
<dbReference type="InterPro" id="IPR006027">
    <property type="entry name" value="NusB_RsmB_TIM44"/>
</dbReference>
<dbReference type="InterPro" id="IPR029063">
    <property type="entry name" value="SAM-dependent_MTases_sf"/>
</dbReference>
<evidence type="ECO:0000256" key="2">
    <source>
        <dbReference type="ARBA" id="ARBA00004496"/>
    </source>
</evidence>
<dbReference type="EMBL" id="CP043939">
    <property type="protein sequence ID" value="QER67356.1"/>
    <property type="molecule type" value="Genomic_DNA"/>
</dbReference>
<evidence type="ECO:0000256" key="13">
    <source>
        <dbReference type="ARBA" id="ARBA00047283"/>
    </source>
</evidence>
<dbReference type="GO" id="GO:0008649">
    <property type="term" value="F:rRNA methyltransferase activity"/>
    <property type="evidence" value="ECO:0007669"/>
    <property type="project" value="InterPro"/>
</dbReference>
<name>A0A5P1X0K6_9LACO</name>
<dbReference type="PANTHER" id="PTHR22807:SF53">
    <property type="entry name" value="RIBOSOMAL RNA SMALL SUBUNIT METHYLTRANSFERASE B-RELATED"/>
    <property type="match status" value="1"/>
</dbReference>
<evidence type="ECO:0000256" key="4">
    <source>
        <dbReference type="ARBA" id="ARBA00012140"/>
    </source>
</evidence>
<evidence type="ECO:0000313" key="17">
    <source>
        <dbReference type="Proteomes" id="UP000325295"/>
    </source>
</evidence>
<keyword evidence="17" id="KW-1185">Reference proteome</keyword>
<dbReference type="InterPro" id="IPR035926">
    <property type="entry name" value="NusB-like_sf"/>
</dbReference>
<evidence type="ECO:0000256" key="7">
    <source>
        <dbReference type="ARBA" id="ARBA00022603"/>
    </source>
</evidence>
<comment type="subcellular location">
    <subcellularLocation>
        <location evidence="2">Cytoplasm</location>
    </subcellularLocation>
</comment>
<evidence type="ECO:0000256" key="11">
    <source>
        <dbReference type="ARBA" id="ARBA00030399"/>
    </source>
</evidence>
<keyword evidence="9 14" id="KW-0949">S-adenosyl-L-methionine</keyword>
<dbReference type="AlphaFoldDB" id="A0A5P1X0K6"/>
<dbReference type="Pfam" id="PF01189">
    <property type="entry name" value="Methyltr_RsmB-F"/>
    <property type="match status" value="1"/>
</dbReference>
<dbReference type="PRINTS" id="PR02008">
    <property type="entry name" value="RCMTFAMILY"/>
</dbReference>
<evidence type="ECO:0000313" key="16">
    <source>
        <dbReference type="EMBL" id="QER67356.1"/>
    </source>
</evidence>